<dbReference type="Proteomes" id="UP000032025">
    <property type="component" value="Unassembled WGS sequence"/>
</dbReference>
<dbReference type="RefSeq" id="WP_126053411.1">
    <property type="nucleotide sequence ID" value="NZ_BBJS01000002.1"/>
</dbReference>
<name>A0A0C9NBC4_SPHPI</name>
<evidence type="ECO:0000313" key="2">
    <source>
        <dbReference type="Proteomes" id="UP000032025"/>
    </source>
</evidence>
<comment type="caution">
    <text evidence="1">The sequence shown here is derived from an EMBL/GenBank/DDBJ whole genome shotgun (WGS) entry which is preliminary data.</text>
</comment>
<reference evidence="1 2" key="1">
    <citation type="submission" date="2014-08" db="EMBL/GenBank/DDBJ databases">
        <title>Whole genome shotgun sequence of Sphingomonas paucimobilis NBRC 13935.</title>
        <authorList>
            <person name="Hosoyama A."/>
            <person name="Hashimoto M."/>
            <person name="Hosoyama Y."/>
            <person name="Noguchi M."/>
            <person name="Uohara A."/>
            <person name="Ohji S."/>
            <person name="Katano-Makiyama Y."/>
            <person name="Ichikawa N."/>
            <person name="Kimura A."/>
            <person name="Yamazoe A."/>
            <person name="Fujita N."/>
        </authorList>
    </citation>
    <scope>NUCLEOTIDE SEQUENCE [LARGE SCALE GENOMIC DNA]</scope>
    <source>
        <strain evidence="1 2">NBRC 13935</strain>
    </source>
</reference>
<keyword evidence="2" id="KW-1185">Reference proteome</keyword>
<dbReference type="AlphaFoldDB" id="A0A0C9NBC4"/>
<accession>A0A0C9NBC4</accession>
<dbReference type="EMBL" id="BBJS01000002">
    <property type="protein sequence ID" value="GAN12048.1"/>
    <property type="molecule type" value="Genomic_DNA"/>
</dbReference>
<sequence length="179" mass="18546">MAGLTALAPATGGLSGFGAAMVYGGAAAATGQCVVSVARVVNVERGRADVNRSWDANRWYVRTMLAADVVGLVGAGGALKELKATNAVLRQAGYSFSRASQGETISRPMRKALTSALDLQGARRVPGIVINKVVRQRLMDGVAGVIGLFASSYSGALGELGSGFWDVVVWITEETGQRS</sequence>
<evidence type="ECO:0000313" key="1">
    <source>
        <dbReference type="EMBL" id="GAN12048.1"/>
    </source>
</evidence>
<proteinExistence type="predicted"/>
<gene>
    <name evidence="1" type="ORF">SP6_02_00440</name>
</gene>
<organism evidence="1 2">
    <name type="scientific">Sphingomonas paucimobilis NBRC 13935</name>
    <dbReference type="NCBI Taxonomy" id="1219050"/>
    <lineage>
        <taxon>Bacteria</taxon>
        <taxon>Pseudomonadati</taxon>
        <taxon>Pseudomonadota</taxon>
        <taxon>Alphaproteobacteria</taxon>
        <taxon>Sphingomonadales</taxon>
        <taxon>Sphingomonadaceae</taxon>
        <taxon>Sphingomonas</taxon>
    </lineage>
</organism>
<protein>
    <submittedName>
        <fullName evidence="1">DNA, contig: SP602</fullName>
    </submittedName>
</protein>
<dbReference type="GeneID" id="78526777"/>